<dbReference type="Proteomes" id="UP001383192">
    <property type="component" value="Unassembled WGS sequence"/>
</dbReference>
<protein>
    <submittedName>
        <fullName evidence="1">Uncharacterized protein</fullName>
    </submittedName>
</protein>
<evidence type="ECO:0000313" key="1">
    <source>
        <dbReference type="EMBL" id="KAK7060281.1"/>
    </source>
</evidence>
<sequence length="192" mass="21973">MAYYWLLQAHSISSQIGIKEDEWEQLSTLGYFFLEFRSRRDADACRDMPTLNRPMYLVVEPIPRASDDENKRKAWARGEKYYWCFDPLGAEEVTEDVQLSLGLPSLTCKIMLDNRYWKRDTYDAVQMLHTYNGFNPLSTCLAQVLEIVKEGETIIPISSPTNCFSVEGPLTESFGKSTGTKLDSGVDDMIID</sequence>
<gene>
    <name evidence="1" type="ORF">VNI00_001046</name>
</gene>
<keyword evidence="2" id="KW-1185">Reference proteome</keyword>
<dbReference type="AlphaFoldDB" id="A0AAW0E7V0"/>
<organism evidence="1 2">
    <name type="scientific">Paramarasmius palmivorus</name>
    <dbReference type="NCBI Taxonomy" id="297713"/>
    <lineage>
        <taxon>Eukaryota</taxon>
        <taxon>Fungi</taxon>
        <taxon>Dikarya</taxon>
        <taxon>Basidiomycota</taxon>
        <taxon>Agaricomycotina</taxon>
        <taxon>Agaricomycetes</taxon>
        <taxon>Agaricomycetidae</taxon>
        <taxon>Agaricales</taxon>
        <taxon>Marasmiineae</taxon>
        <taxon>Marasmiaceae</taxon>
        <taxon>Paramarasmius</taxon>
    </lineage>
</organism>
<name>A0AAW0E7V0_9AGAR</name>
<comment type="caution">
    <text evidence="1">The sequence shown here is derived from an EMBL/GenBank/DDBJ whole genome shotgun (WGS) entry which is preliminary data.</text>
</comment>
<proteinExistence type="predicted"/>
<evidence type="ECO:0000313" key="2">
    <source>
        <dbReference type="Proteomes" id="UP001383192"/>
    </source>
</evidence>
<dbReference type="EMBL" id="JAYKXP010000003">
    <property type="protein sequence ID" value="KAK7060281.1"/>
    <property type="molecule type" value="Genomic_DNA"/>
</dbReference>
<reference evidence="1 2" key="1">
    <citation type="submission" date="2024-01" db="EMBL/GenBank/DDBJ databases">
        <title>A draft genome for a cacao thread blight-causing isolate of Paramarasmius palmivorus.</title>
        <authorList>
            <person name="Baruah I.K."/>
            <person name="Bukari Y."/>
            <person name="Amoako-Attah I."/>
            <person name="Meinhardt L.W."/>
            <person name="Bailey B.A."/>
            <person name="Cohen S.P."/>
        </authorList>
    </citation>
    <scope>NUCLEOTIDE SEQUENCE [LARGE SCALE GENOMIC DNA]</scope>
    <source>
        <strain evidence="1 2">GH-12</strain>
    </source>
</reference>
<accession>A0AAW0E7V0</accession>